<evidence type="ECO:0000313" key="3">
    <source>
        <dbReference type="Proteomes" id="UP000595437"/>
    </source>
</evidence>
<dbReference type="AlphaFoldDB" id="A0A7T8GNP5"/>
<feature type="transmembrane region" description="Helical" evidence="1">
    <location>
        <begin position="16"/>
        <end position="34"/>
    </location>
</feature>
<keyword evidence="3" id="KW-1185">Reference proteome</keyword>
<reference evidence="3" key="1">
    <citation type="submission" date="2021-01" db="EMBL/GenBank/DDBJ databases">
        <title>Caligus Genome Assembly.</title>
        <authorList>
            <person name="Gallardo-Escarate C."/>
        </authorList>
    </citation>
    <scope>NUCLEOTIDE SEQUENCE [LARGE SCALE GENOMIC DNA]</scope>
</reference>
<proteinExistence type="predicted"/>
<name>A0A7T8GNP5_CALRO</name>
<evidence type="ECO:0000313" key="2">
    <source>
        <dbReference type="EMBL" id="QQP34927.1"/>
    </source>
</evidence>
<dbReference type="EMBL" id="CP045906">
    <property type="protein sequence ID" value="QQP34927.1"/>
    <property type="molecule type" value="Genomic_DNA"/>
</dbReference>
<protein>
    <submittedName>
        <fullName evidence="2">Uncharacterized protein</fullName>
    </submittedName>
</protein>
<dbReference type="Proteomes" id="UP000595437">
    <property type="component" value="Chromosome 17"/>
</dbReference>
<sequence length="76" mass="8769">MATVSWPSSVLSLDCPWVYLLSVVLTLMASHSWVDPWRLEETHFWFQEMGALDLDFEGIVQGQRLLPELIEEQFGS</sequence>
<organism evidence="2 3">
    <name type="scientific">Caligus rogercresseyi</name>
    <name type="common">Sea louse</name>
    <dbReference type="NCBI Taxonomy" id="217165"/>
    <lineage>
        <taxon>Eukaryota</taxon>
        <taxon>Metazoa</taxon>
        <taxon>Ecdysozoa</taxon>
        <taxon>Arthropoda</taxon>
        <taxon>Crustacea</taxon>
        <taxon>Multicrustacea</taxon>
        <taxon>Hexanauplia</taxon>
        <taxon>Copepoda</taxon>
        <taxon>Siphonostomatoida</taxon>
        <taxon>Caligidae</taxon>
        <taxon>Caligus</taxon>
    </lineage>
</organism>
<keyword evidence="1" id="KW-0812">Transmembrane</keyword>
<keyword evidence="1" id="KW-0472">Membrane</keyword>
<evidence type="ECO:0000256" key="1">
    <source>
        <dbReference type="SAM" id="Phobius"/>
    </source>
</evidence>
<accession>A0A7T8GNP5</accession>
<gene>
    <name evidence="2" type="ORF">FKW44_022982</name>
</gene>
<keyword evidence="1" id="KW-1133">Transmembrane helix</keyword>